<gene>
    <name evidence="2" type="ORF">GCM10012285_27800</name>
</gene>
<organism evidence="2 3">
    <name type="scientific">Streptomyces kronopolitis</name>
    <dbReference type="NCBI Taxonomy" id="1612435"/>
    <lineage>
        <taxon>Bacteria</taxon>
        <taxon>Bacillati</taxon>
        <taxon>Actinomycetota</taxon>
        <taxon>Actinomycetes</taxon>
        <taxon>Kitasatosporales</taxon>
        <taxon>Streptomycetaceae</taxon>
        <taxon>Streptomyces</taxon>
    </lineage>
</organism>
<keyword evidence="1" id="KW-0472">Membrane</keyword>
<evidence type="ECO:0000313" key="3">
    <source>
        <dbReference type="Proteomes" id="UP000600080"/>
    </source>
</evidence>
<feature type="transmembrane region" description="Helical" evidence="1">
    <location>
        <begin position="32"/>
        <end position="51"/>
    </location>
</feature>
<name>A0ABQ2JGJ2_9ACTN</name>
<evidence type="ECO:0008006" key="4">
    <source>
        <dbReference type="Google" id="ProtNLM"/>
    </source>
</evidence>
<dbReference type="GeneID" id="301548555"/>
<reference evidence="3" key="1">
    <citation type="journal article" date="2019" name="Int. J. Syst. Evol. Microbiol.">
        <title>The Global Catalogue of Microorganisms (GCM) 10K type strain sequencing project: providing services to taxonomists for standard genome sequencing and annotation.</title>
        <authorList>
            <consortium name="The Broad Institute Genomics Platform"/>
            <consortium name="The Broad Institute Genome Sequencing Center for Infectious Disease"/>
            <person name="Wu L."/>
            <person name="Ma J."/>
        </authorList>
    </citation>
    <scope>NUCLEOTIDE SEQUENCE [LARGE SCALE GENOMIC DNA]</scope>
    <source>
        <strain evidence="3">CGMCC 4.7323</strain>
    </source>
</reference>
<dbReference type="RefSeq" id="WP_189097911.1">
    <property type="nucleotide sequence ID" value="NZ_BMND01000009.1"/>
</dbReference>
<keyword evidence="1" id="KW-0812">Transmembrane</keyword>
<evidence type="ECO:0000313" key="2">
    <source>
        <dbReference type="EMBL" id="GGN44823.1"/>
    </source>
</evidence>
<keyword evidence="1" id="KW-1133">Transmembrane helix</keyword>
<protein>
    <recommendedName>
        <fullName evidence="4">Transposase</fullName>
    </recommendedName>
</protein>
<dbReference type="EMBL" id="BMND01000009">
    <property type="protein sequence ID" value="GGN44823.1"/>
    <property type="molecule type" value="Genomic_DNA"/>
</dbReference>
<accession>A0ABQ2JGJ2</accession>
<dbReference type="Proteomes" id="UP000600080">
    <property type="component" value="Unassembled WGS sequence"/>
</dbReference>
<keyword evidence="3" id="KW-1185">Reference proteome</keyword>
<sequence length="53" mass="5544">MSTATAGRRAAACAVNRTCPDCGRTIRGNGRYYALPISLNLIAIAPISPFGPH</sequence>
<evidence type="ECO:0000256" key="1">
    <source>
        <dbReference type="SAM" id="Phobius"/>
    </source>
</evidence>
<proteinExistence type="predicted"/>
<comment type="caution">
    <text evidence="2">The sequence shown here is derived from an EMBL/GenBank/DDBJ whole genome shotgun (WGS) entry which is preliminary data.</text>
</comment>